<organism evidence="1 2">
    <name type="scientific">Bacillus selenitireducens (strain ATCC 700615 / DSM 15326 / MLS10)</name>
    <dbReference type="NCBI Taxonomy" id="439292"/>
    <lineage>
        <taxon>Bacteria</taxon>
        <taxon>Bacillati</taxon>
        <taxon>Bacillota</taxon>
        <taxon>Bacilli</taxon>
        <taxon>Bacillales</taxon>
        <taxon>Bacillaceae</taxon>
        <taxon>Salisediminibacterium</taxon>
    </lineage>
</organism>
<dbReference type="Proteomes" id="UP000000271">
    <property type="component" value="Chromosome"/>
</dbReference>
<reference evidence="1" key="1">
    <citation type="submission" date="2009-10" db="EMBL/GenBank/DDBJ databases">
        <title>Complete sequence of Bacillus selenitireducens MLS10.</title>
        <authorList>
            <consortium name="US DOE Joint Genome Institute"/>
            <person name="Lucas S."/>
            <person name="Copeland A."/>
            <person name="Lapidus A."/>
            <person name="Glavina del Rio T."/>
            <person name="Dalin E."/>
            <person name="Tice H."/>
            <person name="Bruce D."/>
            <person name="Goodwin L."/>
            <person name="Pitluck S."/>
            <person name="Sims D."/>
            <person name="Brettin T."/>
            <person name="Detter J.C."/>
            <person name="Han C."/>
            <person name="Larimer F."/>
            <person name="Land M."/>
            <person name="Hauser L."/>
            <person name="Kyrpides N."/>
            <person name="Ovchinnikova G."/>
            <person name="Stolz J."/>
        </authorList>
    </citation>
    <scope>NUCLEOTIDE SEQUENCE [LARGE SCALE GENOMIC DNA]</scope>
    <source>
        <strain evidence="1">MLS10</strain>
    </source>
</reference>
<name>D6XUS8_BACIE</name>
<evidence type="ECO:0000313" key="2">
    <source>
        <dbReference type="Proteomes" id="UP000000271"/>
    </source>
</evidence>
<dbReference type="HOGENOM" id="CLU_211922_0_0_9"/>
<evidence type="ECO:0000313" key="1">
    <source>
        <dbReference type="EMBL" id="ADH99564.1"/>
    </source>
</evidence>
<protein>
    <submittedName>
        <fullName evidence="1">Uncharacterized protein</fullName>
    </submittedName>
</protein>
<dbReference type="STRING" id="439292.Bsel_2060"/>
<dbReference type="EMBL" id="CP001791">
    <property type="protein sequence ID" value="ADH99564.1"/>
    <property type="molecule type" value="Genomic_DNA"/>
</dbReference>
<keyword evidence="2" id="KW-1185">Reference proteome</keyword>
<proteinExistence type="predicted"/>
<accession>D6XUS8</accession>
<dbReference type="AlphaFoldDB" id="D6XUS8"/>
<sequence length="56" mass="6796">MVLTEKEKKLLLKLLKREQMKKFALRQNRKDVKQLADKFEQNLRNQKVNETKPSKL</sequence>
<dbReference type="RefSeq" id="WP_013172986.1">
    <property type="nucleotide sequence ID" value="NC_014219.1"/>
</dbReference>
<dbReference type="KEGG" id="bse:Bsel_2060"/>
<gene>
    <name evidence="1" type="ordered locus">Bsel_2060</name>
</gene>